<keyword evidence="3" id="KW-1185">Reference proteome</keyword>
<dbReference type="Proteomes" id="UP000694404">
    <property type="component" value="Unplaced"/>
</dbReference>
<evidence type="ECO:0000256" key="1">
    <source>
        <dbReference type="SAM" id="MobiDB-lite"/>
    </source>
</evidence>
<accession>A0A8C0IWX1</accession>
<organism evidence="2 3">
    <name type="scientific">Chelonoidis abingdonii</name>
    <name type="common">Abingdon island giant tortoise</name>
    <name type="synonym">Testudo abingdonii</name>
    <dbReference type="NCBI Taxonomy" id="106734"/>
    <lineage>
        <taxon>Eukaryota</taxon>
        <taxon>Metazoa</taxon>
        <taxon>Chordata</taxon>
        <taxon>Craniata</taxon>
        <taxon>Vertebrata</taxon>
        <taxon>Euteleostomi</taxon>
        <taxon>Archelosauria</taxon>
        <taxon>Testudinata</taxon>
        <taxon>Testudines</taxon>
        <taxon>Cryptodira</taxon>
        <taxon>Durocryptodira</taxon>
        <taxon>Testudinoidea</taxon>
        <taxon>Testudinidae</taxon>
        <taxon>Chelonoidis</taxon>
    </lineage>
</organism>
<evidence type="ECO:0000313" key="2">
    <source>
        <dbReference type="Ensembl" id="ENSCABP00000023489.1"/>
    </source>
</evidence>
<name>A0A8C0IWX1_CHEAB</name>
<dbReference type="AlphaFoldDB" id="A0A8C0IWX1"/>
<reference evidence="2" key="1">
    <citation type="submission" date="2025-08" db="UniProtKB">
        <authorList>
            <consortium name="Ensembl"/>
        </authorList>
    </citation>
    <scope>IDENTIFICATION</scope>
</reference>
<reference evidence="2" key="2">
    <citation type="submission" date="2025-09" db="UniProtKB">
        <authorList>
            <consortium name="Ensembl"/>
        </authorList>
    </citation>
    <scope>IDENTIFICATION</scope>
</reference>
<dbReference type="Ensembl" id="ENSCABT00000025746.1">
    <property type="protein sequence ID" value="ENSCABP00000023489.1"/>
    <property type="gene ID" value="ENSCABG00000017319.1"/>
</dbReference>
<evidence type="ECO:0000313" key="3">
    <source>
        <dbReference type="Proteomes" id="UP000694404"/>
    </source>
</evidence>
<feature type="region of interest" description="Disordered" evidence="1">
    <location>
        <begin position="21"/>
        <end position="40"/>
    </location>
</feature>
<sequence length="104" mass="11712">GGVKHSASRCRPFRTVPALLAPSPLPRAETDRGRDNRLGPHPRHWGIEQVCDFLCRNGFSEPGLLRCFRGTARGRRLLRCLASRYRPLQLPLTGNRKLRPKGTS</sequence>
<feature type="compositionally biased region" description="Basic and acidic residues" evidence="1">
    <location>
        <begin position="28"/>
        <end position="38"/>
    </location>
</feature>
<proteinExistence type="predicted"/>
<protein>
    <submittedName>
        <fullName evidence="2">Uncharacterized protein</fullName>
    </submittedName>
</protein>